<feature type="region of interest" description="Disordered" evidence="4">
    <location>
        <begin position="136"/>
        <end position="164"/>
    </location>
</feature>
<keyword evidence="2 3" id="KW-0813">Transport</keyword>
<comment type="caution">
    <text evidence="6">The sequence shown here is derived from an EMBL/GenBank/DDBJ whole genome shotgun (WGS) entry which is preliminary data.</text>
</comment>
<feature type="compositionally biased region" description="Low complexity" evidence="4">
    <location>
        <begin position="139"/>
        <end position="157"/>
    </location>
</feature>
<feature type="domain" description="Exocyst complex subunit Exo70 C-terminal" evidence="5">
    <location>
        <begin position="249"/>
        <end position="611"/>
    </location>
</feature>
<dbReference type="GO" id="GO:0000145">
    <property type="term" value="C:exocyst"/>
    <property type="evidence" value="ECO:0007669"/>
    <property type="project" value="InterPro"/>
</dbReference>
<dbReference type="GO" id="GO:0006887">
    <property type="term" value="P:exocytosis"/>
    <property type="evidence" value="ECO:0007669"/>
    <property type="project" value="UniProtKB-KW"/>
</dbReference>
<dbReference type="GO" id="GO:0005546">
    <property type="term" value="F:phosphatidylinositol-4,5-bisphosphate binding"/>
    <property type="evidence" value="ECO:0007669"/>
    <property type="project" value="InterPro"/>
</dbReference>
<name>A0A200R6A3_MACCD</name>
<evidence type="ECO:0000256" key="4">
    <source>
        <dbReference type="SAM" id="MobiDB-lite"/>
    </source>
</evidence>
<dbReference type="FunFam" id="1.20.1280.170:FF:000003">
    <property type="entry name" value="Exocyst subunit Exo70 family protein"/>
    <property type="match status" value="1"/>
</dbReference>
<evidence type="ECO:0000256" key="2">
    <source>
        <dbReference type="ARBA" id="ARBA00022448"/>
    </source>
</evidence>
<evidence type="ECO:0000256" key="3">
    <source>
        <dbReference type="RuleBase" id="RU365026"/>
    </source>
</evidence>
<dbReference type="AlphaFoldDB" id="A0A200R6A3"/>
<comment type="similarity">
    <text evidence="1 3">Belongs to the EXO70 family.</text>
</comment>
<evidence type="ECO:0000313" key="6">
    <source>
        <dbReference type="EMBL" id="OVA18249.1"/>
    </source>
</evidence>
<dbReference type="SUPFAM" id="SSF74788">
    <property type="entry name" value="Cullin repeat-like"/>
    <property type="match status" value="1"/>
</dbReference>
<dbReference type="Proteomes" id="UP000195402">
    <property type="component" value="Unassembled WGS sequence"/>
</dbReference>
<dbReference type="Pfam" id="PF03081">
    <property type="entry name" value="Exo70_C"/>
    <property type="match status" value="1"/>
</dbReference>
<dbReference type="Pfam" id="PF20669">
    <property type="entry name" value="Exo70_N"/>
    <property type="match status" value="1"/>
</dbReference>
<gene>
    <name evidence="6" type="ORF">BVC80_1835g681</name>
</gene>
<dbReference type="OrthoDB" id="1922221at2759"/>
<sequence length="653" mass="73950">MPRKGMRSVYFSTSKTLSASSSPYNYPLRSRPSIPLFSFSESMIIETISIAEEKINKWNPETSSYAKVTSLFYESRREAKEFIKCVNDLQRAMHFLLTENPSSEKLVRSQNLMQIAMKRLEKEFYQILSTNRDHFDPESISTRSSITSQRSRSSTTSDYEDDVGSEDEIQIAGNSISEVERDSALAMSDLKAIADCMISSGYGKECVKIYKVIRKSIVDEGLYRLGVEHLSSSKVHKLDWAIMELKHNNWLKAVKIAVTTLFSGERILCDEVFCTSDSIRESCFSEISREGAINLFVFPELFLKSKKSPEKIFRVLDLYNSISELWPEIESIFSFESTTAVRTQALSSLLVLGDSVRTMLSEFESTIQKDSSKSPVTGGGIHPLTEYAMNFICQLADYSVILSNIIADWPLSVQTPMPESYFESPNSDDNPMSALSIRFAWLILVVLCKLDGKAELYKDVSLAYLFLANNLQFVISKVRTSNLQFLLGEDWISKHEIKVKQYATSYERLGWDKVVSVLPSNPTVTISPEESKNCLKRFTSAFEAAYRTQSSWVVLDSKLRDEIKVSICSKLLPAYRAFYYKYRVTLRGDERNNLESSVKFSPDDLGNYLSDLFYGTGISGSSSTIASTPSSSTHSSRVATLRFSFKPRRCFSF</sequence>
<dbReference type="FunCoup" id="A0A200R6A3">
    <property type="interactions" value="2218"/>
</dbReference>
<dbReference type="InParanoid" id="A0A200R6A3"/>
<dbReference type="PANTHER" id="PTHR12542:SF17">
    <property type="entry name" value="EXOCYST SUBUNIT EXO70 FAMILY PROTEIN"/>
    <property type="match status" value="1"/>
</dbReference>
<protein>
    <recommendedName>
        <fullName evidence="3">Exocyst subunit Exo70 family protein</fullName>
    </recommendedName>
</protein>
<dbReference type="InterPro" id="IPR004140">
    <property type="entry name" value="Exo70"/>
</dbReference>
<comment type="function">
    <text evidence="3">Component of the exocyst complex.</text>
</comment>
<dbReference type="OMA" id="KTSHFHK"/>
<organism evidence="6 7">
    <name type="scientific">Macleaya cordata</name>
    <name type="common">Five-seeded plume-poppy</name>
    <name type="synonym">Bocconia cordata</name>
    <dbReference type="NCBI Taxonomy" id="56857"/>
    <lineage>
        <taxon>Eukaryota</taxon>
        <taxon>Viridiplantae</taxon>
        <taxon>Streptophyta</taxon>
        <taxon>Embryophyta</taxon>
        <taxon>Tracheophyta</taxon>
        <taxon>Spermatophyta</taxon>
        <taxon>Magnoliopsida</taxon>
        <taxon>Ranunculales</taxon>
        <taxon>Papaveraceae</taxon>
        <taxon>Papaveroideae</taxon>
        <taxon>Macleaya</taxon>
    </lineage>
</organism>
<dbReference type="PANTHER" id="PTHR12542">
    <property type="entry name" value="EXOCYST COMPLEX PROTEIN EXO70"/>
    <property type="match status" value="1"/>
</dbReference>
<keyword evidence="7" id="KW-1185">Reference proteome</keyword>
<proteinExistence type="inferred from homology"/>
<dbReference type="GO" id="GO:0015031">
    <property type="term" value="P:protein transport"/>
    <property type="evidence" value="ECO:0007669"/>
    <property type="project" value="UniProtKB-KW"/>
</dbReference>
<evidence type="ECO:0000259" key="5">
    <source>
        <dbReference type="Pfam" id="PF03081"/>
    </source>
</evidence>
<accession>A0A200R6A3</accession>
<dbReference type="Gene3D" id="1.20.1280.170">
    <property type="entry name" value="Exocyst complex component Exo70"/>
    <property type="match status" value="1"/>
</dbReference>
<dbReference type="InterPro" id="IPR016159">
    <property type="entry name" value="Cullin_repeat-like_dom_sf"/>
</dbReference>
<dbReference type="STRING" id="56857.A0A200R6A3"/>
<evidence type="ECO:0000313" key="7">
    <source>
        <dbReference type="Proteomes" id="UP000195402"/>
    </source>
</evidence>
<dbReference type="InterPro" id="IPR046364">
    <property type="entry name" value="Exo70_C"/>
</dbReference>
<dbReference type="EMBL" id="MVGT01000437">
    <property type="protein sequence ID" value="OVA18249.1"/>
    <property type="molecule type" value="Genomic_DNA"/>
</dbReference>
<reference evidence="6 7" key="1">
    <citation type="journal article" date="2017" name="Mol. Plant">
        <title>The Genome of Medicinal Plant Macleaya cordata Provides New Insights into Benzylisoquinoline Alkaloids Metabolism.</title>
        <authorList>
            <person name="Liu X."/>
            <person name="Liu Y."/>
            <person name="Huang P."/>
            <person name="Ma Y."/>
            <person name="Qing Z."/>
            <person name="Tang Q."/>
            <person name="Cao H."/>
            <person name="Cheng P."/>
            <person name="Zheng Y."/>
            <person name="Yuan Z."/>
            <person name="Zhou Y."/>
            <person name="Liu J."/>
            <person name="Tang Z."/>
            <person name="Zhuo Y."/>
            <person name="Zhang Y."/>
            <person name="Yu L."/>
            <person name="Huang J."/>
            <person name="Yang P."/>
            <person name="Peng Q."/>
            <person name="Zhang J."/>
            <person name="Jiang W."/>
            <person name="Zhang Z."/>
            <person name="Lin K."/>
            <person name="Ro D.K."/>
            <person name="Chen X."/>
            <person name="Xiong X."/>
            <person name="Shang Y."/>
            <person name="Huang S."/>
            <person name="Zeng J."/>
        </authorList>
    </citation>
    <scope>NUCLEOTIDE SEQUENCE [LARGE SCALE GENOMIC DNA]</scope>
    <source>
        <strain evidence="7">cv. BLH2017</strain>
        <tissue evidence="6">Root</tissue>
    </source>
</reference>
<keyword evidence="3" id="KW-0653">Protein transport</keyword>
<keyword evidence="3" id="KW-0268">Exocytosis</keyword>
<evidence type="ECO:0000256" key="1">
    <source>
        <dbReference type="ARBA" id="ARBA00006756"/>
    </source>
</evidence>